<comment type="caution">
    <text evidence="1">The sequence shown here is derived from an EMBL/GenBank/DDBJ whole genome shotgun (WGS) entry which is preliminary data.</text>
</comment>
<keyword evidence="2" id="KW-1185">Reference proteome</keyword>
<sequence length="75" mass="8247">MDRTHGSRGGHSSAPRSADSIVQSFIRYSVPSHRIEQTMEAMYRTFEIDGSFAFLRGLTMIPFGDSDTHTPAGGI</sequence>
<name>A0A9P6MMH1_9FUNG</name>
<reference evidence="1" key="1">
    <citation type="journal article" date="2020" name="Fungal Divers.">
        <title>Resolving the Mortierellaceae phylogeny through synthesis of multi-gene phylogenetics and phylogenomics.</title>
        <authorList>
            <person name="Vandepol N."/>
            <person name="Liber J."/>
            <person name="Desiro A."/>
            <person name="Na H."/>
            <person name="Kennedy M."/>
            <person name="Barry K."/>
            <person name="Grigoriev I.V."/>
            <person name="Miller A.N."/>
            <person name="O'Donnell K."/>
            <person name="Stajich J.E."/>
            <person name="Bonito G."/>
        </authorList>
    </citation>
    <scope>NUCLEOTIDE SEQUENCE</scope>
    <source>
        <strain evidence="1">NRRL 2769</strain>
    </source>
</reference>
<evidence type="ECO:0000313" key="1">
    <source>
        <dbReference type="EMBL" id="KAG0007903.1"/>
    </source>
</evidence>
<dbReference type="Proteomes" id="UP000703661">
    <property type="component" value="Unassembled WGS sequence"/>
</dbReference>
<gene>
    <name evidence="1" type="ORF">BGZ80_004093</name>
</gene>
<evidence type="ECO:0000313" key="2">
    <source>
        <dbReference type="Proteomes" id="UP000703661"/>
    </source>
</evidence>
<organism evidence="1 2">
    <name type="scientific">Entomortierella chlamydospora</name>
    <dbReference type="NCBI Taxonomy" id="101097"/>
    <lineage>
        <taxon>Eukaryota</taxon>
        <taxon>Fungi</taxon>
        <taxon>Fungi incertae sedis</taxon>
        <taxon>Mucoromycota</taxon>
        <taxon>Mortierellomycotina</taxon>
        <taxon>Mortierellomycetes</taxon>
        <taxon>Mortierellales</taxon>
        <taxon>Mortierellaceae</taxon>
        <taxon>Entomortierella</taxon>
    </lineage>
</organism>
<protein>
    <submittedName>
        <fullName evidence="1">Uncharacterized protein</fullName>
    </submittedName>
</protein>
<dbReference type="AlphaFoldDB" id="A0A9P6MMH1"/>
<dbReference type="EMBL" id="JAAAID010002127">
    <property type="protein sequence ID" value="KAG0007903.1"/>
    <property type="molecule type" value="Genomic_DNA"/>
</dbReference>
<proteinExistence type="predicted"/>
<accession>A0A9P6MMH1</accession>